<dbReference type="Gene3D" id="1.10.220.120">
    <property type="entry name" value="Sigma-70 factor, region 1.1"/>
    <property type="match status" value="1"/>
</dbReference>
<feature type="domain" description="RNA polymerase sigma-70" evidence="10">
    <location>
        <begin position="603"/>
        <end position="629"/>
    </location>
</feature>
<keyword evidence="12" id="KW-1185">Reference proteome</keyword>
<evidence type="ECO:0000256" key="6">
    <source>
        <dbReference type="HAMAP-Rule" id="MF_00963"/>
    </source>
</evidence>
<dbReference type="NCBIfam" id="TIGR02937">
    <property type="entry name" value="sigma70-ECF"/>
    <property type="match status" value="1"/>
</dbReference>
<dbReference type="RefSeq" id="WP_354090379.1">
    <property type="nucleotide sequence ID" value="NZ_JBEPTF010000006.1"/>
</dbReference>
<evidence type="ECO:0000313" key="12">
    <source>
        <dbReference type="Proteomes" id="UP001549313"/>
    </source>
</evidence>
<dbReference type="InterPro" id="IPR009042">
    <property type="entry name" value="RNA_pol_sigma70_r1_2"/>
</dbReference>
<keyword evidence="3 6" id="KW-0731">Sigma factor</keyword>
<dbReference type="Gene3D" id="1.10.601.10">
    <property type="entry name" value="RNA Polymerase Primary Sigma Factor"/>
    <property type="match status" value="1"/>
</dbReference>
<dbReference type="Gene3D" id="1.10.10.10">
    <property type="entry name" value="Winged helix-like DNA-binding domain superfamily/Winged helix DNA-binding domain"/>
    <property type="match status" value="2"/>
</dbReference>
<dbReference type="HAMAP" id="MF_00963">
    <property type="entry name" value="Sigma70_RpoD_SigA"/>
    <property type="match status" value="1"/>
</dbReference>
<keyword evidence="2 6" id="KW-0805">Transcription regulation</keyword>
<dbReference type="Proteomes" id="UP001549313">
    <property type="component" value="Unassembled WGS sequence"/>
</dbReference>
<dbReference type="Pfam" id="PF04545">
    <property type="entry name" value="Sigma70_r4"/>
    <property type="match status" value="1"/>
</dbReference>
<name>A0ABV2RHJ1_9CAUL</name>
<dbReference type="CDD" id="cd06171">
    <property type="entry name" value="Sigma70_r4"/>
    <property type="match status" value="1"/>
</dbReference>
<dbReference type="SUPFAM" id="SSF88659">
    <property type="entry name" value="Sigma3 and sigma4 domains of RNA polymerase sigma factors"/>
    <property type="match status" value="2"/>
</dbReference>
<dbReference type="InterPro" id="IPR036388">
    <property type="entry name" value="WH-like_DNA-bd_sf"/>
</dbReference>
<dbReference type="InterPro" id="IPR007627">
    <property type="entry name" value="RNA_pol_sigma70_r2"/>
</dbReference>
<dbReference type="InterPro" id="IPR007624">
    <property type="entry name" value="RNA_pol_sigma70_r3"/>
</dbReference>
<feature type="region of interest" description="Sigma-70 factor domain-4" evidence="6">
    <location>
        <begin position="578"/>
        <end position="631"/>
    </location>
</feature>
<dbReference type="EMBL" id="JBEPTF010000006">
    <property type="protein sequence ID" value="MET4685410.1"/>
    <property type="molecule type" value="Genomic_DNA"/>
</dbReference>
<dbReference type="PROSITE" id="PS00716">
    <property type="entry name" value="SIGMA70_2"/>
    <property type="match status" value="1"/>
</dbReference>
<sequence length="644" mass="72106">MSAQTETQDAETNTDGPLLDLTDAAVKKFIKQAKARGYVTMDELNKVLNSEEVSGDAIEDTLAMLSEMGVNVVQDEEDAAESTGTDVAAAAETSVAETATKSAYDRTDDPVRMYLREMGSVELLSREGEIAIAKRIEAGRDAMISGLCESALTFEAIMVWREELANNRILLREVIDLDATYGILNPSSLPHNQPPAGEAGEEEKPESDGEGEDEDEDDFDDGGGMSISALEAELRDGVMEVLDAIAADFGGFRKLQDKLVEARLKGEVLNAKDHKAYETLTAAISDRLKTMKLNNNRIEALVEQLYAINKRLIGLEGRLLRLADSYGISRPEFLKAYFGSELDPSWTERVKEMGVRWTKFSDNEAAQIAKIRADVAAVATEAGLPIDDYRRIVQTVQKGEREARQAKKEMVEANLRLVISIAKKYTNRGLQFLDLIQEGNIGLMKAVDKFEYRRGYKFSTYATWWIRQAITRSIADQARTIRIPVHMIETINKIVRTSRQMLHEIGREPTPEELAEKLAMPLEKVRKVLKIAKEPISLETPIGDEEDSHLGDFIEDKNAVLPIDAAIQSNLRETTTRVLASLTPREERVLRMRFGIGMNTDHTLEEVGQQFSVTRERIRQIEAKALRKLKHPSRSRKLRSFLDS</sequence>
<feature type="DNA-binding region" description="H-T-H motif" evidence="6">
    <location>
        <begin position="604"/>
        <end position="623"/>
    </location>
</feature>
<dbReference type="Pfam" id="PF00140">
    <property type="entry name" value="Sigma70_r1_2"/>
    <property type="match status" value="1"/>
</dbReference>
<dbReference type="Pfam" id="PF04542">
    <property type="entry name" value="Sigma70_r2"/>
    <property type="match status" value="1"/>
</dbReference>
<dbReference type="InterPro" id="IPR000943">
    <property type="entry name" value="RNA_pol_sigma70"/>
</dbReference>
<evidence type="ECO:0000256" key="5">
    <source>
        <dbReference type="ARBA" id="ARBA00023163"/>
    </source>
</evidence>
<feature type="compositionally biased region" description="Acidic residues" evidence="8">
    <location>
        <begin position="199"/>
        <end position="221"/>
    </location>
</feature>
<evidence type="ECO:0000256" key="8">
    <source>
        <dbReference type="SAM" id="MobiDB-lite"/>
    </source>
</evidence>
<dbReference type="InterPro" id="IPR014284">
    <property type="entry name" value="RNA_pol_sigma-70_dom"/>
</dbReference>
<protein>
    <recommendedName>
        <fullName evidence="6">RNA polymerase sigma factor RpoD</fullName>
    </recommendedName>
    <alternativeName>
        <fullName evidence="6">Sigma-70</fullName>
    </alternativeName>
</protein>
<dbReference type="InterPro" id="IPR012760">
    <property type="entry name" value="RNA_pol_sigma_RpoD_C"/>
</dbReference>
<gene>
    <name evidence="6" type="primary">rpoD</name>
    <name evidence="11" type="ORF">ABIE19_003361</name>
</gene>
<dbReference type="InterPro" id="IPR013325">
    <property type="entry name" value="RNA_pol_sigma_r2"/>
</dbReference>
<proteinExistence type="inferred from homology"/>
<accession>A0ABV2RHJ1</accession>
<evidence type="ECO:0000256" key="4">
    <source>
        <dbReference type="ARBA" id="ARBA00023125"/>
    </source>
</evidence>
<evidence type="ECO:0000259" key="9">
    <source>
        <dbReference type="PROSITE" id="PS00715"/>
    </source>
</evidence>
<comment type="subunit">
    <text evidence="6">Interacts transiently with the RNA polymerase catalytic core.</text>
</comment>
<keyword evidence="1 6" id="KW-0963">Cytoplasm</keyword>
<dbReference type="PANTHER" id="PTHR30603">
    <property type="entry name" value="RNA POLYMERASE SIGMA FACTOR RPO"/>
    <property type="match status" value="1"/>
</dbReference>
<dbReference type="PROSITE" id="PS00715">
    <property type="entry name" value="SIGMA70_1"/>
    <property type="match status" value="1"/>
</dbReference>
<reference evidence="11 12" key="1">
    <citation type="submission" date="2024-06" db="EMBL/GenBank/DDBJ databases">
        <title>Sorghum-associated microbial communities from plants grown in Nebraska, USA.</title>
        <authorList>
            <person name="Schachtman D."/>
        </authorList>
    </citation>
    <scope>NUCLEOTIDE SEQUENCE [LARGE SCALE GENOMIC DNA]</scope>
    <source>
        <strain evidence="11 12">2814</strain>
    </source>
</reference>
<evidence type="ECO:0000256" key="1">
    <source>
        <dbReference type="ARBA" id="ARBA00022490"/>
    </source>
</evidence>
<keyword evidence="5 6" id="KW-0804">Transcription</keyword>
<dbReference type="NCBIfam" id="NF004208">
    <property type="entry name" value="PRK05658.1"/>
    <property type="match status" value="1"/>
</dbReference>
<feature type="short sequence motif" description="Interaction with polymerase core subunit RpoC" evidence="6">
    <location>
        <begin position="434"/>
        <end position="437"/>
    </location>
</feature>
<dbReference type="Pfam" id="PF04546">
    <property type="entry name" value="Sigma70_ner"/>
    <property type="match status" value="1"/>
</dbReference>
<feature type="region of interest" description="Sigma-70 factor domain-2" evidence="6">
    <location>
        <begin position="410"/>
        <end position="480"/>
    </location>
</feature>
<dbReference type="Pfam" id="PF04539">
    <property type="entry name" value="Sigma70_r3"/>
    <property type="match status" value="1"/>
</dbReference>
<dbReference type="PRINTS" id="PR00046">
    <property type="entry name" value="SIGMA70FCT"/>
</dbReference>
<feature type="region of interest" description="Disordered" evidence="8">
    <location>
        <begin position="186"/>
        <end position="223"/>
    </location>
</feature>
<dbReference type="Pfam" id="PF03979">
    <property type="entry name" value="Sigma70_r1_1"/>
    <property type="match status" value="1"/>
</dbReference>
<evidence type="ECO:0000256" key="7">
    <source>
        <dbReference type="SAM" id="Coils"/>
    </source>
</evidence>
<evidence type="ECO:0000256" key="3">
    <source>
        <dbReference type="ARBA" id="ARBA00023082"/>
    </source>
</evidence>
<evidence type="ECO:0000256" key="2">
    <source>
        <dbReference type="ARBA" id="ARBA00023015"/>
    </source>
</evidence>
<comment type="function">
    <text evidence="6">Sigma factors are initiation factors that promote the attachment of RNA polymerase to specific initiation sites and are then released. This sigma factor is the primary sigma factor during exponential growth.</text>
</comment>
<keyword evidence="4 6" id="KW-0238">DNA-binding</keyword>
<dbReference type="InterPro" id="IPR050239">
    <property type="entry name" value="Sigma-70_RNA_pol_init_factors"/>
</dbReference>
<dbReference type="InterPro" id="IPR042189">
    <property type="entry name" value="RNA_pol_sigma_70_r1_1_sf"/>
</dbReference>
<dbReference type="InterPro" id="IPR007127">
    <property type="entry name" value="RNA_pol_sigma_70_r1_1"/>
</dbReference>
<dbReference type="InterPro" id="IPR007631">
    <property type="entry name" value="RNA_pol_sigma_70_non-ess"/>
</dbReference>
<organism evidence="11 12">
    <name type="scientific">Brevundimonas faecalis</name>
    <dbReference type="NCBI Taxonomy" id="947378"/>
    <lineage>
        <taxon>Bacteria</taxon>
        <taxon>Pseudomonadati</taxon>
        <taxon>Pseudomonadota</taxon>
        <taxon>Alphaproteobacteria</taxon>
        <taxon>Caulobacterales</taxon>
        <taxon>Caulobacteraceae</taxon>
        <taxon>Brevundimonas</taxon>
    </lineage>
</organism>
<dbReference type="InterPro" id="IPR028630">
    <property type="entry name" value="Sigma70_RpoD"/>
</dbReference>
<dbReference type="SUPFAM" id="SSF88946">
    <property type="entry name" value="Sigma2 domain of RNA polymerase sigma factors"/>
    <property type="match status" value="1"/>
</dbReference>
<comment type="caution">
    <text evidence="11">The sequence shown here is derived from an EMBL/GenBank/DDBJ whole genome shotgun (WGS) entry which is preliminary data.</text>
</comment>
<dbReference type="InterPro" id="IPR013324">
    <property type="entry name" value="RNA_pol_sigma_r3/r4-like"/>
</dbReference>
<dbReference type="InterPro" id="IPR007630">
    <property type="entry name" value="RNA_pol_sigma70_r4"/>
</dbReference>
<keyword evidence="7" id="KW-0175">Coiled coil</keyword>
<feature type="coiled-coil region" evidence="7">
    <location>
        <begin position="389"/>
        <end position="416"/>
    </location>
</feature>
<evidence type="ECO:0000259" key="10">
    <source>
        <dbReference type="PROSITE" id="PS00716"/>
    </source>
</evidence>
<feature type="domain" description="RNA polymerase sigma-70" evidence="9">
    <location>
        <begin position="434"/>
        <end position="447"/>
    </location>
</feature>
<feature type="region of interest" description="Sigma-70 factor domain-3" evidence="6">
    <location>
        <begin position="489"/>
        <end position="565"/>
    </location>
</feature>
<comment type="subcellular location">
    <subcellularLocation>
        <location evidence="6">Cytoplasm</location>
    </subcellularLocation>
</comment>
<dbReference type="NCBIfam" id="TIGR02393">
    <property type="entry name" value="RpoD_Cterm"/>
    <property type="match status" value="1"/>
</dbReference>
<evidence type="ECO:0000313" key="11">
    <source>
        <dbReference type="EMBL" id="MET4685410.1"/>
    </source>
</evidence>
<comment type="similarity">
    <text evidence="6">Belongs to the sigma-70 factor family. RpoD/SigA subfamily.</text>
</comment>
<dbReference type="PANTHER" id="PTHR30603:SF60">
    <property type="entry name" value="RNA POLYMERASE SIGMA FACTOR RPOD"/>
    <property type="match status" value="1"/>
</dbReference>